<organism evidence="2 3">
    <name type="scientific">Metabacillus rhizosphaerae</name>
    <dbReference type="NCBI Taxonomy" id="3117747"/>
    <lineage>
        <taxon>Bacteria</taxon>
        <taxon>Bacillati</taxon>
        <taxon>Bacillota</taxon>
        <taxon>Bacilli</taxon>
        <taxon>Bacillales</taxon>
        <taxon>Bacillaceae</taxon>
        <taxon>Metabacillus</taxon>
    </lineage>
</organism>
<evidence type="ECO:0000259" key="1">
    <source>
        <dbReference type="Pfam" id="PF17390"/>
    </source>
</evidence>
<dbReference type="InterPro" id="IPR035398">
    <property type="entry name" value="Bac_rhamnosid_C"/>
</dbReference>
<dbReference type="Proteomes" id="UP001368328">
    <property type="component" value="Chromosome"/>
</dbReference>
<proteinExistence type="predicted"/>
<evidence type="ECO:0000313" key="3">
    <source>
        <dbReference type="Proteomes" id="UP001368328"/>
    </source>
</evidence>
<dbReference type="Gene3D" id="2.60.420.10">
    <property type="entry name" value="Maltose phosphorylase, domain 3"/>
    <property type="match status" value="1"/>
</dbReference>
<evidence type="ECO:0000313" key="2">
    <source>
        <dbReference type="EMBL" id="WXB86854.1"/>
    </source>
</evidence>
<name>A0ABZ2MNB5_9BACI</name>
<dbReference type="EMBL" id="CP147403">
    <property type="protein sequence ID" value="WXB86854.1"/>
    <property type="molecule type" value="Genomic_DNA"/>
</dbReference>
<keyword evidence="3" id="KW-1185">Reference proteome</keyword>
<protein>
    <submittedName>
        <fullName evidence="2">Alpha-L-rhamnosidase C-terminal domain-containing protein</fullName>
    </submittedName>
</protein>
<reference evidence="2 3" key="1">
    <citation type="submission" date="2024-02" db="EMBL/GenBank/DDBJ databases">
        <title>Seven novel Bacillus-like species.</title>
        <authorList>
            <person name="Liu G."/>
        </authorList>
    </citation>
    <scope>NUCLEOTIDE SEQUENCE [LARGE SCALE GENOMIC DNA]</scope>
    <source>
        <strain evidence="2 3">FJAT-53654</strain>
    </source>
</reference>
<dbReference type="Pfam" id="PF17390">
    <property type="entry name" value="Bac_rhamnosid_C"/>
    <property type="match status" value="1"/>
</dbReference>
<dbReference type="RefSeq" id="WP_338786139.1">
    <property type="nucleotide sequence ID" value="NZ_CP147403.1"/>
</dbReference>
<gene>
    <name evidence="2" type="ORF">WCV66_16530</name>
</gene>
<accession>A0ABZ2MNB5</accession>
<sequence length="86" mass="9405">MTYARATLQSMYGRIVSAWNITHNGVTVEVEVPVNTTAYITLPNAKINGVKENGIELYQAEGILEITENEDGVEVEVGPGSNRFGY</sequence>
<feature type="domain" description="Alpha-L-rhamnosidase C-terminal" evidence="1">
    <location>
        <begin position="2"/>
        <end position="52"/>
    </location>
</feature>